<keyword evidence="2" id="KW-0503">Monooxygenase</keyword>
<dbReference type="Gene3D" id="1.10.630.10">
    <property type="entry name" value="Cytochrome P450"/>
    <property type="match status" value="1"/>
</dbReference>
<dbReference type="InterPro" id="IPR001128">
    <property type="entry name" value="Cyt_P450"/>
</dbReference>
<accession>A0A226CW36</accession>
<evidence type="ECO:0000256" key="1">
    <source>
        <dbReference type="ARBA" id="ARBA00010617"/>
    </source>
</evidence>
<protein>
    <submittedName>
        <fullName evidence="3">Aromatase 1</fullName>
    </submittedName>
</protein>
<dbReference type="SUPFAM" id="SSF48264">
    <property type="entry name" value="Cytochrome P450"/>
    <property type="match status" value="1"/>
</dbReference>
<dbReference type="GO" id="GO:0005506">
    <property type="term" value="F:iron ion binding"/>
    <property type="evidence" value="ECO:0007669"/>
    <property type="project" value="InterPro"/>
</dbReference>
<dbReference type="GO" id="GO:0004497">
    <property type="term" value="F:monooxygenase activity"/>
    <property type="evidence" value="ECO:0007669"/>
    <property type="project" value="UniProtKB-KW"/>
</dbReference>
<evidence type="ECO:0000313" key="3">
    <source>
        <dbReference type="EMBL" id="OXA36960.1"/>
    </source>
</evidence>
<dbReference type="PRINTS" id="PR00463">
    <property type="entry name" value="EP450I"/>
</dbReference>
<dbReference type="GO" id="GO:0016705">
    <property type="term" value="F:oxidoreductase activity, acting on paired donors, with incorporation or reduction of molecular oxygen"/>
    <property type="evidence" value="ECO:0007669"/>
    <property type="project" value="InterPro"/>
</dbReference>
<dbReference type="STRING" id="158441.A0A226CW36"/>
<gene>
    <name evidence="3" type="ORF">Fcan01_28262</name>
</gene>
<comment type="caution">
    <text evidence="3">The sequence shown here is derived from an EMBL/GenBank/DDBJ whole genome shotgun (WGS) entry which is preliminary data.</text>
</comment>
<dbReference type="OrthoDB" id="1470350at2759"/>
<reference evidence="3 4" key="1">
    <citation type="submission" date="2015-12" db="EMBL/GenBank/DDBJ databases">
        <title>The genome of Folsomia candida.</title>
        <authorList>
            <person name="Faddeeva A."/>
            <person name="Derks M.F."/>
            <person name="Anvar Y."/>
            <person name="Smit S."/>
            <person name="Van Straalen N."/>
            <person name="Roelofs D."/>
        </authorList>
    </citation>
    <scope>NUCLEOTIDE SEQUENCE [LARGE SCALE GENOMIC DNA]</scope>
    <source>
        <strain evidence="3 4">VU population</strain>
        <tissue evidence="3">Whole body</tissue>
    </source>
</reference>
<dbReference type="Pfam" id="PF00067">
    <property type="entry name" value="p450"/>
    <property type="match status" value="1"/>
</dbReference>
<name>A0A226CW36_FOLCA</name>
<dbReference type="InterPro" id="IPR036396">
    <property type="entry name" value="Cyt_P450_sf"/>
</dbReference>
<dbReference type="AlphaFoldDB" id="A0A226CW36"/>
<comment type="similarity">
    <text evidence="1">Belongs to the cytochrome P450 family.</text>
</comment>
<organism evidence="3 4">
    <name type="scientific">Folsomia candida</name>
    <name type="common">Springtail</name>
    <dbReference type="NCBI Taxonomy" id="158441"/>
    <lineage>
        <taxon>Eukaryota</taxon>
        <taxon>Metazoa</taxon>
        <taxon>Ecdysozoa</taxon>
        <taxon>Arthropoda</taxon>
        <taxon>Hexapoda</taxon>
        <taxon>Collembola</taxon>
        <taxon>Entomobryomorpha</taxon>
        <taxon>Isotomoidea</taxon>
        <taxon>Isotomidae</taxon>
        <taxon>Proisotominae</taxon>
        <taxon>Folsomia</taxon>
    </lineage>
</organism>
<dbReference type="PANTHER" id="PTHR24301">
    <property type="entry name" value="THROMBOXANE-A SYNTHASE"/>
    <property type="match status" value="1"/>
</dbReference>
<dbReference type="InterPro" id="IPR002401">
    <property type="entry name" value="Cyt_P450_E_grp-I"/>
</dbReference>
<evidence type="ECO:0000256" key="2">
    <source>
        <dbReference type="ARBA" id="ARBA00023033"/>
    </source>
</evidence>
<dbReference type="Proteomes" id="UP000198287">
    <property type="component" value="Unassembled WGS sequence"/>
</dbReference>
<dbReference type="OMA" id="CHAITSL"/>
<sequence>MVLFPALIILVVSLLFGYVKYFRKSRGSKYFASFLQFLFHYSPQVNPFKTSSTKRINFVDNFICNYNVRHRFWMIPDLCQHISKKYGKLAELDLFGQRIVVVTDHKISNAFMTKHTKRLRQRFGNEGGLKKLNMLHTGLIWNNDVAAWKNNRAIFESTLANGARMLGELSDSYFTSTLSPSIKVGQPNSILTLLRNYTVTMTMEGLFGLDSCKSPSWRDNVKATVGNYFKAWEFFLLTPNTEQLEEEERHKKFCHAITSLSRQILASAKTTNQSKFIEDLALVKANDENQIVQCITEMLLAGTDTSSLTMFYTSLLLTDNPQVGNQLSKLINDSSTPESNTIEQMISNLYYESMRLVSVGPVILRQAEDNISLEGPDFNLKLNKGDGIVFNIAGQNLNEDPFTCAKKFDPNRYDTGGRVIP</sequence>
<evidence type="ECO:0000313" key="4">
    <source>
        <dbReference type="Proteomes" id="UP000198287"/>
    </source>
</evidence>
<dbReference type="GO" id="GO:0020037">
    <property type="term" value="F:heme binding"/>
    <property type="evidence" value="ECO:0007669"/>
    <property type="project" value="InterPro"/>
</dbReference>
<keyword evidence="4" id="KW-1185">Reference proteome</keyword>
<dbReference type="EMBL" id="LNIX01000067">
    <property type="protein sequence ID" value="OXA36960.1"/>
    <property type="molecule type" value="Genomic_DNA"/>
</dbReference>
<keyword evidence="2" id="KW-0560">Oxidoreductase</keyword>
<proteinExistence type="inferred from homology"/>
<dbReference type="PANTHER" id="PTHR24301:SF2">
    <property type="entry name" value="THROMBOXANE-A SYNTHASE"/>
    <property type="match status" value="1"/>
</dbReference>